<keyword evidence="1" id="KW-0472">Membrane</keyword>
<accession>A0A5B0LY76</accession>
<comment type="caution">
    <text evidence="2">The sequence shown here is derived from an EMBL/GenBank/DDBJ whole genome shotgun (WGS) entry which is preliminary data.</text>
</comment>
<feature type="transmembrane region" description="Helical" evidence="1">
    <location>
        <begin position="48"/>
        <end position="67"/>
    </location>
</feature>
<evidence type="ECO:0000313" key="3">
    <source>
        <dbReference type="Proteomes" id="UP000324748"/>
    </source>
</evidence>
<name>A0A5B0LY76_PUCGR</name>
<organism evidence="2 3">
    <name type="scientific">Puccinia graminis f. sp. tritici</name>
    <dbReference type="NCBI Taxonomy" id="56615"/>
    <lineage>
        <taxon>Eukaryota</taxon>
        <taxon>Fungi</taxon>
        <taxon>Dikarya</taxon>
        <taxon>Basidiomycota</taxon>
        <taxon>Pucciniomycotina</taxon>
        <taxon>Pucciniomycetes</taxon>
        <taxon>Pucciniales</taxon>
        <taxon>Pucciniaceae</taxon>
        <taxon>Puccinia</taxon>
    </lineage>
</organism>
<sequence>MNQVTQELIKFLTSLPASTNPYEATAVKIKQETEEATPVLWGLILRRIIAFQFFVLCCQAAAVLYLRKKAKKLHFFRYNKLGLIHVEVLNEIVLLMLVFSLMAFVDLFTQEFTEKNLLRLSSKIVLHTCKFPIAAIVCWCKISKILLDLVCLECIETALNLSSLGARARAGASIRLSAHLRFALNGSLVTLMVVPGALLLWISILVARSLRIIETNTDGIVATLIETAPSYRAETYSYLSVLRLLKPMASTLEIATRLNRYTKIVLLLYLLQHLLIAIVYLPISVIALRGLRKRAVPKDLLQRGSVQICTPTHQDTIDKVRKRLINHALLIYLQEILYCPTLVYMLCAPSTKLTHFSDPTWVLVEQVAIHGPIALIGNIILSFLIQNALYAARSSCNHLHPVDTDTRPKSVLEIKLKTEQHKETCSL</sequence>
<protein>
    <recommendedName>
        <fullName evidence="4">G protein-coupled receptor</fullName>
    </recommendedName>
</protein>
<dbReference type="OrthoDB" id="2507136at2759"/>
<evidence type="ECO:0000256" key="1">
    <source>
        <dbReference type="SAM" id="Phobius"/>
    </source>
</evidence>
<feature type="transmembrane region" description="Helical" evidence="1">
    <location>
        <begin position="367"/>
        <end position="385"/>
    </location>
</feature>
<keyword evidence="3" id="KW-1185">Reference proteome</keyword>
<reference evidence="2 3" key="1">
    <citation type="submission" date="2019-05" db="EMBL/GenBank/DDBJ databases">
        <title>Emergence of the Ug99 lineage of the wheat stem rust pathogen through somatic hybridization.</title>
        <authorList>
            <person name="Li F."/>
            <person name="Upadhyaya N.M."/>
            <person name="Sperschneider J."/>
            <person name="Matny O."/>
            <person name="Nguyen-Phuc H."/>
            <person name="Mago R."/>
            <person name="Raley C."/>
            <person name="Miller M.E."/>
            <person name="Silverstein K.A.T."/>
            <person name="Henningsen E."/>
            <person name="Hirsch C.D."/>
            <person name="Visser B."/>
            <person name="Pretorius Z.A."/>
            <person name="Steffenson B.J."/>
            <person name="Schwessinger B."/>
            <person name="Dodds P.N."/>
            <person name="Figueroa M."/>
        </authorList>
    </citation>
    <scope>NUCLEOTIDE SEQUENCE [LARGE SCALE GENOMIC DNA]</scope>
    <source>
        <strain evidence="2">21-0</strain>
    </source>
</reference>
<feature type="transmembrane region" description="Helical" evidence="1">
    <location>
        <begin position="329"/>
        <end position="347"/>
    </location>
</feature>
<proteinExistence type="predicted"/>
<dbReference type="AlphaFoldDB" id="A0A5B0LY76"/>
<feature type="transmembrane region" description="Helical" evidence="1">
    <location>
        <begin position="182"/>
        <end position="204"/>
    </location>
</feature>
<feature type="transmembrane region" description="Helical" evidence="1">
    <location>
        <begin position="88"/>
        <end position="108"/>
    </location>
</feature>
<evidence type="ECO:0008006" key="4">
    <source>
        <dbReference type="Google" id="ProtNLM"/>
    </source>
</evidence>
<keyword evidence="1" id="KW-1133">Transmembrane helix</keyword>
<evidence type="ECO:0000313" key="2">
    <source>
        <dbReference type="EMBL" id="KAA1068979.1"/>
    </source>
</evidence>
<keyword evidence="1" id="KW-0812">Transmembrane</keyword>
<gene>
    <name evidence="2" type="ORF">PGT21_007727</name>
</gene>
<dbReference type="Proteomes" id="UP000324748">
    <property type="component" value="Unassembled WGS sequence"/>
</dbReference>
<dbReference type="EMBL" id="VSWC01000183">
    <property type="protein sequence ID" value="KAA1068979.1"/>
    <property type="molecule type" value="Genomic_DNA"/>
</dbReference>
<feature type="transmembrane region" description="Helical" evidence="1">
    <location>
        <begin position="120"/>
        <end position="140"/>
    </location>
</feature>
<feature type="transmembrane region" description="Helical" evidence="1">
    <location>
        <begin position="266"/>
        <end position="288"/>
    </location>
</feature>